<evidence type="ECO:0000313" key="1">
    <source>
        <dbReference type="EMBL" id="KAF2466618.1"/>
    </source>
</evidence>
<organism evidence="1 2">
    <name type="scientific">Lindgomyces ingoldianus</name>
    <dbReference type="NCBI Taxonomy" id="673940"/>
    <lineage>
        <taxon>Eukaryota</taxon>
        <taxon>Fungi</taxon>
        <taxon>Dikarya</taxon>
        <taxon>Ascomycota</taxon>
        <taxon>Pezizomycotina</taxon>
        <taxon>Dothideomycetes</taxon>
        <taxon>Pleosporomycetidae</taxon>
        <taxon>Pleosporales</taxon>
        <taxon>Lindgomycetaceae</taxon>
        <taxon>Lindgomyces</taxon>
    </lineage>
</organism>
<sequence length="762" mass="86075">MLRDVLDLAKNLRQFLTPRLCVGEPGGGKSGGVSTYKNKMAPRYELPNQATSTLTSGNRYLYEGRGNEDRQLHKNHRDWPLIEHGVSPVPIKFNEPRQNVLQTEGVGQTVLAFGAEDLLFWQRQNLAERDKTKGHHRCGASPSEMLDLSSKLLTVAVRISFATGRSGMMEGVKQYQTFIHPYLSNQYAPHGRSAWEFAYLRATLEGAAATVSRRVDSIHQHSHASRQLWVMGTSAASDTDLTLALLSHDAAWIRGSATTPGYQVCDDSGASISKIYPRFDLQPSAHLGLSFAHSELKDFWNAPNVLLSFISINCRTRFASDEKLSRIWLFPFQLKSNDGLKSFPPTNTPLFSCFRRLLPYFSRAANAVDYQRPLPEHPTVEFILHFHHTNVPGKPTKSRRLWALNILIIEGAPLRSLQRWNFLTFLRSSNEITFPNTALLLATKIRNGAQSSALSPMCLALREIFKPESTARALQDALIGGLLSLRSLRWCSLCHPFPITLKCMDAAGEIVVGKFDPPNDAPCIREGLHLTKAMRKRENSAESIQGLIFPIGGTRPKSFTGVNSILEWCWWTEIYRDNNCICIPSAFLASSYVDDLYRRIFSWTGYPRIQDATSITKNLGIPQSERSNWEWRILSTKSKIFVYRKPRTKPILGSHDLTYQESKLSKRRLLFTDTQVVLVCKSLTYEILPWLPDTTPEPSTNHERDPDDTPHAFRGILNHFHSVLDLLGNRSVCPTVSYGAFWRLYSTVTEEDDVGVRFGYSN</sequence>
<protein>
    <submittedName>
        <fullName evidence="1">Uncharacterized protein</fullName>
    </submittedName>
</protein>
<evidence type="ECO:0000313" key="2">
    <source>
        <dbReference type="Proteomes" id="UP000799755"/>
    </source>
</evidence>
<dbReference type="Proteomes" id="UP000799755">
    <property type="component" value="Unassembled WGS sequence"/>
</dbReference>
<proteinExistence type="predicted"/>
<reference evidence="1" key="1">
    <citation type="journal article" date="2020" name="Stud. Mycol.">
        <title>101 Dothideomycetes genomes: a test case for predicting lifestyles and emergence of pathogens.</title>
        <authorList>
            <person name="Haridas S."/>
            <person name="Albert R."/>
            <person name="Binder M."/>
            <person name="Bloem J."/>
            <person name="Labutti K."/>
            <person name="Salamov A."/>
            <person name="Andreopoulos B."/>
            <person name="Baker S."/>
            <person name="Barry K."/>
            <person name="Bills G."/>
            <person name="Bluhm B."/>
            <person name="Cannon C."/>
            <person name="Castanera R."/>
            <person name="Culley D."/>
            <person name="Daum C."/>
            <person name="Ezra D."/>
            <person name="Gonzalez J."/>
            <person name="Henrissat B."/>
            <person name="Kuo A."/>
            <person name="Liang C."/>
            <person name="Lipzen A."/>
            <person name="Lutzoni F."/>
            <person name="Magnuson J."/>
            <person name="Mondo S."/>
            <person name="Nolan M."/>
            <person name="Ohm R."/>
            <person name="Pangilinan J."/>
            <person name="Park H.-J."/>
            <person name="Ramirez L."/>
            <person name="Alfaro M."/>
            <person name="Sun H."/>
            <person name="Tritt A."/>
            <person name="Yoshinaga Y."/>
            <person name="Zwiers L.-H."/>
            <person name="Turgeon B."/>
            <person name="Goodwin S."/>
            <person name="Spatafora J."/>
            <person name="Crous P."/>
            <person name="Grigoriev I."/>
        </authorList>
    </citation>
    <scope>NUCLEOTIDE SEQUENCE</scope>
    <source>
        <strain evidence="1">ATCC 200398</strain>
    </source>
</reference>
<dbReference type="EMBL" id="MU003524">
    <property type="protein sequence ID" value="KAF2466618.1"/>
    <property type="molecule type" value="Genomic_DNA"/>
</dbReference>
<comment type="caution">
    <text evidence="1">The sequence shown here is derived from an EMBL/GenBank/DDBJ whole genome shotgun (WGS) entry which is preliminary data.</text>
</comment>
<name>A0ACB6QI02_9PLEO</name>
<accession>A0ACB6QI02</accession>
<keyword evidence="2" id="KW-1185">Reference proteome</keyword>
<gene>
    <name evidence="1" type="ORF">BDR25DRAFT_359509</name>
</gene>